<accession>A0A512HF99</accession>
<dbReference type="PANTHER" id="PTHR46796:SF12">
    <property type="entry name" value="HTH-TYPE DNA-BINDING TRANSCRIPTIONAL ACTIVATOR EUTR"/>
    <property type="match status" value="1"/>
</dbReference>
<dbReference type="PANTHER" id="PTHR46796">
    <property type="entry name" value="HTH-TYPE TRANSCRIPTIONAL ACTIVATOR RHAS-RELATED"/>
    <property type="match status" value="1"/>
</dbReference>
<dbReference type="Proteomes" id="UP000321717">
    <property type="component" value="Unassembled WGS sequence"/>
</dbReference>
<dbReference type="PROSITE" id="PS00041">
    <property type="entry name" value="HTH_ARAC_FAMILY_1"/>
    <property type="match status" value="1"/>
</dbReference>
<dbReference type="InterPro" id="IPR018062">
    <property type="entry name" value="HTH_AraC-typ_CS"/>
</dbReference>
<proteinExistence type="predicted"/>
<dbReference type="GO" id="GO:0043565">
    <property type="term" value="F:sequence-specific DNA binding"/>
    <property type="evidence" value="ECO:0007669"/>
    <property type="project" value="InterPro"/>
</dbReference>
<feature type="domain" description="HTH araC/xylS-type" evidence="5">
    <location>
        <begin position="201"/>
        <end position="302"/>
    </location>
</feature>
<keyword evidence="1" id="KW-0805">Transcription regulation</keyword>
<reference evidence="6 7" key="1">
    <citation type="submission" date="2019-07" db="EMBL/GenBank/DDBJ databases">
        <title>Whole genome shotgun sequence of Rhizobium naphthalenivorans NBRC 107585.</title>
        <authorList>
            <person name="Hosoyama A."/>
            <person name="Uohara A."/>
            <person name="Ohji S."/>
            <person name="Ichikawa N."/>
        </authorList>
    </citation>
    <scope>NUCLEOTIDE SEQUENCE [LARGE SCALE GENOMIC DNA]</scope>
    <source>
        <strain evidence="6 7">NBRC 107585</strain>
    </source>
</reference>
<dbReference type="SMART" id="SM00342">
    <property type="entry name" value="HTH_ARAC"/>
    <property type="match status" value="1"/>
</dbReference>
<comment type="caution">
    <text evidence="6">The sequence shown here is derived from an EMBL/GenBank/DDBJ whole genome shotgun (WGS) entry which is preliminary data.</text>
</comment>
<evidence type="ECO:0000313" key="7">
    <source>
        <dbReference type="Proteomes" id="UP000321717"/>
    </source>
</evidence>
<dbReference type="SUPFAM" id="SSF46689">
    <property type="entry name" value="Homeodomain-like"/>
    <property type="match status" value="1"/>
</dbReference>
<dbReference type="Pfam" id="PF12833">
    <property type="entry name" value="HTH_18"/>
    <property type="match status" value="1"/>
</dbReference>
<keyword evidence="2" id="KW-0238">DNA-binding</keyword>
<feature type="region of interest" description="Disordered" evidence="4">
    <location>
        <begin position="1"/>
        <end position="24"/>
    </location>
</feature>
<keyword evidence="3" id="KW-0804">Transcription</keyword>
<dbReference type="GO" id="GO:0003700">
    <property type="term" value="F:DNA-binding transcription factor activity"/>
    <property type="evidence" value="ECO:0007669"/>
    <property type="project" value="InterPro"/>
</dbReference>
<evidence type="ECO:0000313" key="6">
    <source>
        <dbReference type="EMBL" id="GEO84118.1"/>
    </source>
</evidence>
<gene>
    <name evidence="6" type="ORF">RNA01_10500</name>
</gene>
<evidence type="ECO:0000256" key="4">
    <source>
        <dbReference type="SAM" id="MobiDB-lite"/>
    </source>
</evidence>
<dbReference type="PROSITE" id="PS01124">
    <property type="entry name" value="HTH_ARAC_FAMILY_2"/>
    <property type="match status" value="1"/>
</dbReference>
<evidence type="ECO:0000256" key="1">
    <source>
        <dbReference type="ARBA" id="ARBA00023015"/>
    </source>
</evidence>
<evidence type="ECO:0000256" key="3">
    <source>
        <dbReference type="ARBA" id="ARBA00023163"/>
    </source>
</evidence>
<dbReference type="RefSeq" id="WP_170253362.1">
    <property type="nucleotide sequence ID" value="NZ_BJZP01000004.1"/>
</dbReference>
<protein>
    <submittedName>
        <fullName evidence="6">AraC family transcriptional regulator</fullName>
    </submittedName>
</protein>
<evidence type="ECO:0000256" key="2">
    <source>
        <dbReference type="ARBA" id="ARBA00023125"/>
    </source>
</evidence>
<feature type="compositionally biased region" description="Polar residues" evidence="4">
    <location>
        <begin position="1"/>
        <end position="10"/>
    </location>
</feature>
<sequence length="304" mass="34442">MFNETAFTDASEQEKSLPGWDQEYRQLSPGPFEGKVTMLQFPGLTIIRERMNAAVEQHYTSPDSSLIFFGQSAGSSSARVDGQVYGGKTIGFGHRWQEQLSVTGPMSDHLMAVVELSDLPERAPVRTGLLHGPAAAQADGVCQWLNTLLELYNSGTDSLPEQLDGLLPEMIRDRLSLLQESTVPQQPQADPQHQADLRIYRRMEEWLKDNPREPISVTALSRELHLPSRTLRAACQRIIGYRLDDVLLIRRLNYARRDLIAARNAPRRVSDIALDWGFFHWGRFSTRYRAMFGETPSQTMQVRS</sequence>
<dbReference type="InterPro" id="IPR050204">
    <property type="entry name" value="AraC_XylS_family_regulators"/>
</dbReference>
<dbReference type="InterPro" id="IPR018060">
    <property type="entry name" value="HTH_AraC"/>
</dbReference>
<organism evidence="6 7">
    <name type="scientific">Ciceribacter naphthalenivorans</name>
    <dbReference type="NCBI Taxonomy" id="1118451"/>
    <lineage>
        <taxon>Bacteria</taxon>
        <taxon>Pseudomonadati</taxon>
        <taxon>Pseudomonadota</taxon>
        <taxon>Alphaproteobacteria</taxon>
        <taxon>Hyphomicrobiales</taxon>
        <taxon>Rhizobiaceae</taxon>
        <taxon>Ciceribacter</taxon>
    </lineage>
</organism>
<dbReference type="AlphaFoldDB" id="A0A512HF99"/>
<name>A0A512HF99_9HYPH</name>
<dbReference type="Gene3D" id="1.10.10.60">
    <property type="entry name" value="Homeodomain-like"/>
    <property type="match status" value="1"/>
</dbReference>
<keyword evidence="7" id="KW-1185">Reference proteome</keyword>
<dbReference type="EMBL" id="BJZP01000004">
    <property type="protein sequence ID" value="GEO84118.1"/>
    <property type="molecule type" value="Genomic_DNA"/>
</dbReference>
<evidence type="ECO:0000259" key="5">
    <source>
        <dbReference type="PROSITE" id="PS01124"/>
    </source>
</evidence>
<dbReference type="InterPro" id="IPR009057">
    <property type="entry name" value="Homeodomain-like_sf"/>
</dbReference>